<sequence length="289" mass="33007">MFRIMDKNRIDQGPMHTVEVQGEIQSINFQDELVFIATSNSNLYIYDFTNIMHPVKLSFYDTKNIGDYIMIQNNTIYVSIRFNGVEKIDISQPEKPVHKAYVRTPGAARKLLADQDFIYVADHYGVQLIDTSKISSSGVLSQINEQDGKFFSLEIKDKKAYINDRFDSSSNDRFQIVDISDPFQPTIIRTTYIQRNIYDIAIHDSAAYIARENEMHVFDISQPNHPELIKIFTFKSRIYDITIDNDLAYLGSAINSDKNPTVHILDIHDSLSPKLLLSALPYGGSCSCL</sequence>
<dbReference type="InterPro" id="IPR011044">
    <property type="entry name" value="Quino_amine_DH_bsu"/>
</dbReference>
<evidence type="ECO:0000313" key="1">
    <source>
        <dbReference type="EMBL" id="ETR70849.1"/>
    </source>
</evidence>
<name>A0A1V1P7H2_9BACT</name>
<accession>A0A1V1P7H2</accession>
<dbReference type="AlphaFoldDB" id="A0A1V1P7H2"/>
<dbReference type="Proteomes" id="UP000189670">
    <property type="component" value="Unassembled WGS sequence"/>
</dbReference>
<gene>
    <name evidence="1" type="ORF">OMM_02941</name>
</gene>
<dbReference type="Pfam" id="PF08309">
    <property type="entry name" value="LVIVD"/>
    <property type="match status" value="3"/>
</dbReference>
<dbReference type="InterPro" id="IPR013211">
    <property type="entry name" value="LVIVD"/>
</dbReference>
<organism evidence="1 2">
    <name type="scientific">Candidatus Magnetoglobus multicellularis str. Araruama</name>
    <dbReference type="NCBI Taxonomy" id="890399"/>
    <lineage>
        <taxon>Bacteria</taxon>
        <taxon>Pseudomonadati</taxon>
        <taxon>Thermodesulfobacteriota</taxon>
        <taxon>Desulfobacteria</taxon>
        <taxon>Desulfobacterales</taxon>
        <taxon>Desulfobacteraceae</taxon>
        <taxon>Candidatus Magnetoglobus</taxon>
    </lineage>
</organism>
<dbReference type="EMBL" id="ATBP01000360">
    <property type="protein sequence ID" value="ETR70849.1"/>
    <property type="molecule type" value="Genomic_DNA"/>
</dbReference>
<reference evidence="2" key="1">
    <citation type="submission" date="2012-11" db="EMBL/GenBank/DDBJ databases">
        <authorList>
            <person name="Lucero-Rivera Y.E."/>
            <person name="Tovar-Ramirez D."/>
        </authorList>
    </citation>
    <scope>NUCLEOTIDE SEQUENCE [LARGE SCALE GENOMIC DNA]</scope>
    <source>
        <strain evidence="2">Araruama</strain>
    </source>
</reference>
<comment type="caution">
    <text evidence="1">The sequence shown here is derived from an EMBL/GenBank/DDBJ whole genome shotgun (WGS) entry which is preliminary data.</text>
</comment>
<evidence type="ECO:0008006" key="3">
    <source>
        <dbReference type="Google" id="ProtNLM"/>
    </source>
</evidence>
<protein>
    <recommendedName>
        <fullName evidence="3">LVIVD repeat-containing protein</fullName>
    </recommendedName>
</protein>
<evidence type="ECO:0000313" key="2">
    <source>
        <dbReference type="Proteomes" id="UP000189670"/>
    </source>
</evidence>
<proteinExistence type="predicted"/>
<dbReference type="SUPFAM" id="SSF50969">
    <property type="entry name" value="YVTN repeat-like/Quinoprotein amine dehydrogenase"/>
    <property type="match status" value="1"/>
</dbReference>